<reference evidence="3" key="1">
    <citation type="journal article" date="2021" name="PeerJ">
        <title>Extensive microbial diversity within the chicken gut microbiome revealed by metagenomics and culture.</title>
        <authorList>
            <person name="Gilroy R."/>
            <person name="Ravi A."/>
            <person name="Getino M."/>
            <person name="Pursley I."/>
            <person name="Horton D.L."/>
            <person name="Alikhan N.F."/>
            <person name="Baker D."/>
            <person name="Gharbi K."/>
            <person name="Hall N."/>
            <person name="Watson M."/>
            <person name="Adriaenssens E.M."/>
            <person name="Foster-Nyarko E."/>
            <person name="Jarju S."/>
            <person name="Secka A."/>
            <person name="Antonio M."/>
            <person name="Oren A."/>
            <person name="Chaudhuri R.R."/>
            <person name="La Ragione R."/>
            <person name="Hildebrand F."/>
            <person name="Pallen M.J."/>
        </authorList>
    </citation>
    <scope>NUCLEOTIDE SEQUENCE</scope>
    <source>
        <strain evidence="3">5925</strain>
    </source>
</reference>
<dbReference type="EMBL" id="DWUR01000100">
    <property type="protein sequence ID" value="HJD49672.1"/>
    <property type="molecule type" value="Genomic_DNA"/>
</dbReference>
<gene>
    <name evidence="3" type="ORF">H9907_06220</name>
</gene>
<evidence type="ECO:0000256" key="1">
    <source>
        <dbReference type="SAM" id="MobiDB-lite"/>
    </source>
</evidence>
<accession>A0A9D2ZRD7</accession>
<feature type="region of interest" description="Disordered" evidence="1">
    <location>
        <begin position="1"/>
        <end position="118"/>
    </location>
</feature>
<evidence type="ECO:0000256" key="2">
    <source>
        <dbReference type="SAM" id="Phobius"/>
    </source>
</evidence>
<organism evidence="3 4">
    <name type="scientific">Candidatus Corynebacterium intestinavium</name>
    <dbReference type="NCBI Taxonomy" id="2838531"/>
    <lineage>
        <taxon>Bacteria</taxon>
        <taxon>Bacillati</taxon>
        <taxon>Actinomycetota</taxon>
        <taxon>Actinomycetes</taxon>
        <taxon>Mycobacteriales</taxon>
        <taxon>Corynebacteriaceae</taxon>
        <taxon>Corynebacterium</taxon>
    </lineage>
</organism>
<evidence type="ECO:0000313" key="4">
    <source>
        <dbReference type="Proteomes" id="UP000823907"/>
    </source>
</evidence>
<feature type="region of interest" description="Disordered" evidence="1">
    <location>
        <begin position="323"/>
        <end position="410"/>
    </location>
</feature>
<dbReference type="AlphaFoldDB" id="A0A9D2ZRD7"/>
<dbReference type="Proteomes" id="UP000823907">
    <property type="component" value="Unassembled WGS sequence"/>
</dbReference>
<feature type="transmembrane region" description="Helical" evidence="2">
    <location>
        <begin position="142"/>
        <end position="163"/>
    </location>
</feature>
<reference evidence="3" key="2">
    <citation type="submission" date="2021-04" db="EMBL/GenBank/DDBJ databases">
        <authorList>
            <person name="Gilroy R."/>
        </authorList>
    </citation>
    <scope>NUCLEOTIDE SEQUENCE</scope>
    <source>
        <strain evidence="3">5925</strain>
    </source>
</reference>
<feature type="compositionally biased region" description="Polar residues" evidence="1">
    <location>
        <begin position="379"/>
        <end position="410"/>
    </location>
</feature>
<proteinExistence type="predicted"/>
<sequence length="410" mass="43460">MTNPESNGQQNNTPGEGGQPAPQGGEAQSQQPSQNWQAQQPQQGNWQGQQAPQNWQAQPQQGYGQPQQGNWQGQQAQGNWHGQQYGAQPQQGAWQGQPQQGNWQAQQPGNSGPGTGEKISAAVGQRAFAAATSLQSKALPRLMAGILGVLAVLQLIAGLLAWYRMSATASFMGFTAGGDVKINGFGSLKVVAEIPFEGKHTEREFLWEAFLVEVVVLALVVAAAVLVFRNLKFKMAGILAAASGGLGVLYAIIFSSQLRELISSDAEDVLDMVNLSEQGKGFGFYLSVLISLLTIAVGAWLIVKKPAEIDAQRNKFLGDVANRSSKQANAAQQPAQAQGNWQGQPQQYGGQPQQGNWQGRPQGYGQHQAPGQQYGDPAQNPSSHEQGGPTDGNQPGASGDQANGGDTSQD</sequence>
<feature type="compositionally biased region" description="Low complexity" evidence="1">
    <location>
        <begin position="327"/>
        <end position="363"/>
    </location>
</feature>
<feature type="compositionally biased region" description="Polar residues" evidence="1">
    <location>
        <begin position="1"/>
        <end position="13"/>
    </location>
</feature>
<keyword evidence="2" id="KW-1133">Transmembrane helix</keyword>
<keyword evidence="2" id="KW-0812">Transmembrane</keyword>
<keyword evidence="2" id="KW-0472">Membrane</keyword>
<feature type="transmembrane region" description="Helical" evidence="2">
    <location>
        <begin position="235"/>
        <end position="254"/>
    </location>
</feature>
<comment type="caution">
    <text evidence="3">The sequence shown here is derived from an EMBL/GenBank/DDBJ whole genome shotgun (WGS) entry which is preliminary data.</text>
</comment>
<feature type="compositionally biased region" description="Low complexity" evidence="1">
    <location>
        <begin position="19"/>
        <end position="110"/>
    </location>
</feature>
<evidence type="ECO:0000313" key="3">
    <source>
        <dbReference type="EMBL" id="HJD49672.1"/>
    </source>
</evidence>
<name>A0A9D2ZRD7_9CORY</name>
<feature type="transmembrane region" description="Helical" evidence="2">
    <location>
        <begin position="282"/>
        <end position="303"/>
    </location>
</feature>
<feature type="transmembrane region" description="Helical" evidence="2">
    <location>
        <begin position="205"/>
        <end position="228"/>
    </location>
</feature>
<protein>
    <submittedName>
        <fullName evidence="3">Uncharacterized protein</fullName>
    </submittedName>
</protein>